<gene>
    <name evidence="2" type="ORF">AVR91_0205620</name>
</gene>
<evidence type="ECO:0000313" key="3">
    <source>
        <dbReference type="Proteomes" id="UP000076660"/>
    </source>
</evidence>
<dbReference type="Pfam" id="PF12680">
    <property type="entry name" value="SnoaL_2"/>
    <property type="match status" value="1"/>
</dbReference>
<proteinExistence type="predicted"/>
<feature type="domain" description="SnoaL-like" evidence="1">
    <location>
        <begin position="11"/>
        <end position="110"/>
    </location>
</feature>
<dbReference type="OrthoDB" id="572586at2"/>
<accession>A0A1W2M1W2</accession>
<dbReference type="AlphaFoldDB" id="A0A1W2M1W2"/>
<evidence type="ECO:0000313" key="2">
    <source>
        <dbReference type="EMBL" id="ONF73854.1"/>
    </source>
</evidence>
<dbReference type="EMBL" id="LQMT02000007">
    <property type="protein sequence ID" value="ONF73854.1"/>
    <property type="molecule type" value="Genomic_DNA"/>
</dbReference>
<dbReference type="SUPFAM" id="SSF54427">
    <property type="entry name" value="NTF2-like"/>
    <property type="match status" value="1"/>
</dbReference>
<evidence type="ECO:0000259" key="1">
    <source>
        <dbReference type="Pfam" id="PF12680"/>
    </source>
</evidence>
<dbReference type="Proteomes" id="UP000076660">
    <property type="component" value="Unassembled WGS sequence"/>
</dbReference>
<dbReference type="InterPro" id="IPR032710">
    <property type="entry name" value="NTF2-like_dom_sf"/>
</dbReference>
<protein>
    <recommendedName>
        <fullName evidence="1">SnoaL-like domain-containing protein</fullName>
    </recommendedName>
</protein>
<dbReference type="Gene3D" id="3.10.450.50">
    <property type="match status" value="1"/>
</dbReference>
<name>A0A1W2M1W2_9PSEU</name>
<reference evidence="2 3" key="1">
    <citation type="submission" date="2016-12" db="EMBL/GenBank/DDBJ databases">
        <title>Amycolatopsis keratiniphila subsp. keratiniphila genome sequencing and assembly.</title>
        <authorList>
            <person name="Mayilraj S."/>
            <person name="Kaur N."/>
        </authorList>
    </citation>
    <scope>NUCLEOTIDE SEQUENCE [LARGE SCALE GENOMIC DNA]</scope>
    <source>
        <strain evidence="2 3">DSM 44409</strain>
    </source>
</reference>
<organism evidence="2 3">
    <name type="scientific">Amycolatopsis keratiniphila subsp. keratiniphila</name>
    <dbReference type="NCBI Taxonomy" id="227715"/>
    <lineage>
        <taxon>Bacteria</taxon>
        <taxon>Bacillati</taxon>
        <taxon>Actinomycetota</taxon>
        <taxon>Actinomycetes</taxon>
        <taxon>Pseudonocardiales</taxon>
        <taxon>Pseudonocardiaceae</taxon>
        <taxon>Amycolatopsis</taxon>
        <taxon>Amycolatopsis japonica group</taxon>
    </lineage>
</organism>
<dbReference type="RefSeq" id="WP_063271467.1">
    <property type="nucleotide sequence ID" value="NZ_LQMT02000007.1"/>
</dbReference>
<sequence>MPNRDVVEKWIEKYVHAWTTSTREDIEALFTKGAEYHEGPYETDWIGRDEIVEGWQSRDEWQKKGWTFDWEILMITGDTAAVRGRGTYAEFGVFDNLWTLIFASNGRVSTFRMWNNAADV</sequence>
<dbReference type="InterPro" id="IPR037401">
    <property type="entry name" value="SnoaL-like"/>
</dbReference>
<comment type="caution">
    <text evidence="2">The sequence shown here is derived from an EMBL/GenBank/DDBJ whole genome shotgun (WGS) entry which is preliminary data.</text>
</comment>